<dbReference type="RefSeq" id="XP_073781511.1">
    <property type="nucleotide sequence ID" value="XM_073925410.1"/>
</dbReference>
<gene>
    <name evidence="2" type="primary">LOC141378058</name>
</gene>
<evidence type="ECO:0000313" key="2">
    <source>
        <dbReference type="RefSeq" id="XP_073781511.1"/>
    </source>
</evidence>
<sequence>MMHVMWLYSLLQCVIAVLVVGVSVRLSLAAGSFAAVAGSRRWSTSACLKLCLGLVGSVGSIAETPVFVLLNLRSSQCLYTCIAMVSCPILVRQFTVCILLLLTLNNHLQLRLGNRYAGLVTRRRVLCLLLLCWVISVITAFGQFIVSNSSDTWGAAVDDDTTGLGMDEWPEGNDTTPALPPKRPYPQDRSVIGEFLPYGGFLSKFLVEDNENFTYAEIHGSHWGVCATDTTLSPVFLVYVYAVTVFVIPLLVLLAVYLDLTCFMPQRVSACSTFSQKRSSVWSRSLALSISLLIMLCLPQHITHALLLFAPSATRPDWTSLTASVLFQIYSIVPPLLFTSTSQQVGFECALLSAPNLTSRVITSRVKSVRSAFCSVEDFHHSGLTLKGKASPGLSCEEGTYS</sequence>
<evidence type="ECO:0000313" key="1">
    <source>
        <dbReference type="Proteomes" id="UP000000437"/>
    </source>
</evidence>
<proteinExistence type="predicted"/>
<organism evidence="1 2">
    <name type="scientific">Danio rerio</name>
    <name type="common">Zebrafish</name>
    <name type="synonym">Brachydanio rerio</name>
    <dbReference type="NCBI Taxonomy" id="7955"/>
    <lineage>
        <taxon>Eukaryota</taxon>
        <taxon>Metazoa</taxon>
        <taxon>Chordata</taxon>
        <taxon>Craniata</taxon>
        <taxon>Vertebrata</taxon>
        <taxon>Euteleostomi</taxon>
        <taxon>Actinopterygii</taxon>
        <taxon>Neopterygii</taxon>
        <taxon>Teleostei</taxon>
        <taxon>Ostariophysi</taxon>
        <taxon>Cypriniformes</taxon>
        <taxon>Danionidae</taxon>
        <taxon>Danioninae</taxon>
        <taxon>Danio</taxon>
    </lineage>
</organism>
<dbReference type="Proteomes" id="UP000000437">
    <property type="component" value="Chromosome 16"/>
</dbReference>
<accession>A0AC58HHT6</accession>
<keyword evidence="1" id="KW-1185">Reference proteome</keyword>
<name>A0AC58HHT6_DANRE</name>
<protein>
    <submittedName>
        <fullName evidence="2">Uncharacterized protein</fullName>
    </submittedName>
</protein>
<reference evidence="2" key="1">
    <citation type="submission" date="2025-08" db="UniProtKB">
        <authorList>
            <consortium name="RefSeq"/>
        </authorList>
    </citation>
    <scope>IDENTIFICATION</scope>
    <source>
        <strain evidence="2">Tuebingen</strain>
        <tissue evidence="2">Fibroblasts and whole tissue</tissue>
    </source>
</reference>